<organism evidence="2 3">
    <name type="scientific">Haloplanus litoreus</name>
    <dbReference type="NCBI Taxonomy" id="767515"/>
    <lineage>
        <taxon>Archaea</taxon>
        <taxon>Methanobacteriati</taxon>
        <taxon>Methanobacteriota</taxon>
        <taxon>Stenosarchaea group</taxon>
        <taxon>Halobacteria</taxon>
        <taxon>Halobacteriales</taxon>
        <taxon>Haloferacaceae</taxon>
        <taxon>Haloplanus</taxon>
    </lineage>
</organism>
<dbReference type="InterPro" id="IPR006311">
    <property type="entry name" value="TAT_signal"/>
</dbReference>
<protein>
    <recommendedName>
        <fullName evidence="4">SipW-cognate class signal peptide</fullName>
    </recommendedName>
</protein>
<evidence type="ECO:0000313" key="2">
    <source>
        <dbReference type="EMBL" id="MFC7256131.1"/>
    </source>
</evidence>
<dbReference type="EMBL" id="JBHTAT010000001">
    <property type="protein sequence ID" value="MFC7256131.1"/>
    <property type="molecule type" value="Genomic_DNA"/>
</dbReference>
<proteinExistence type="predicted"/>
<dbReference type="GeneID" id="96954512"/>
<dbReference type="AlphaFoldDB" id="A0ABD6A0R7"/>
<dbReference type="Proteomes" id="UP001596434">
    <property type="component" value="Unassembled WGS sequence"/>
</dbReference>
<comment type="caution">
    <text evidence="2">The sequence shown here is derived from an EMBL/GenBank/DDBJ whole genome shotgun (WGS) entry which is preliminary data.</text>
</comment>
<evidence type="ECO:0000256" key="1">
    <source>
        <dbReference type="SAM" id="MobiDB-lite"/>
    </source>
</evidence>
<evidence type="ECO:0008006" key="4">
    <source>
        <dbReference type="Google" id="ProtNLM"/>
    </source>
</evidence>
<dbReference type="RefSeq" id="WP_379704674.1">
    <property type="nucleotide sequence ID" value="NZ_JBHTAT010000001.1"/>
</dbReference>
<sequence length="401" mass="40490">MSDGGLGPRMNRRTLLAAMSTVGTVGALTGRGAAAYLADRETLGPNEVTAGAVTLSLDGTDTGRASVGFTVDAYGYTNRDERTICLGLGAESNPGWVWVRSCPRYPSVEDDLSARVTVDGAIAFSGTFGDLLAELSGGDGGGVLLTAFAAGEEAPLSPGPDGTVCLTVAVWAPTGLRDDPDAVRALRAASPLAFTLDVYAEQSRHVPTPRRPGDGVNPSFAFPACAEPGDPPAVTDLGHGISNVSLCTGTPADPGAITWTVRDPETDADVTGVPGEASVLELTSPVPITDVVVKAGAEHRRFDAGGATTVTVDSTGGTPLDVPGNFSKCACEGAGVKLDDWSDAAGTFTALETLSCGSTGSQSSGPATPDVDDEATEPAGSPAGSPARDDRGRVPPTGDTE</sequence>
<feature type="region of interest" description="Disordered" evidence="1">
    <location>
        <begin position="355"/>
        <end position="401"/>
    </location>
</feature>
<dbReference type="PROSITE" id="PS51318">
    <property type="entry name" value="TAT"/>
    <property type="match status" value="1"/>
</dbReference>
<gene>
    <name evidence="2" type="ORF">ACFQKE_12640</name>
</gene>
<accession>A0ABD6A0R7</accession>
<feature type="compositionally biased region" description="Polar residues" evidence="1">
    <location>
        <begin position="355"/>
        <end position="366"/>
    </location>
</feature>
<keyword evidence="3" id="KW-1185">Reference proteome</keyword>
<evidence type="ECO:0000313" key="3">
    <source>
        <dbReference type="Proteomes" id="UP001596434"/>
    </source>
</evidence>
<reference evidence="2 3" key="1">
    <citation type="journal article" date="2019" name="Int. J. Syst. Evol. Microbiol.">
        <title>The Global Catalogue of Microorganisms (GCM) 10K type strain sequencing project: providing services to taxonomists for standard genome sequencing and annotation.</title>
        <authorList>
            <consortium name="The Broad Institute Genomics Platform"/>
            <consortium name="The Broad Institute Genome Sequencing Center for Infectious Disease"/>
            <person name="Wu L."/>
            <person name="Ma J."/>
        </authorList>
    </citation>
    <scope>NUCLEOTIDE SEQUENCE [LARGE SCALE GENOMIC DNA]</scope>
    <source>
        <strain evidence="2 3">GX21</strain>
    </source>
</reference>
<name>A0ABD6A0R7_9EURY</name>